<name>A0A3D8I4P7_9HELI</name>
<feature type="domain" description="Adaptor protein ClpS core" evidence="2">
    <location>
        <begin position="17"/>
        <end position="95"/>
    </location>
</feature>
<keyword evidence="3" id="KW-0378">Hydrolase</keyword>
<comment type="subunit">
    <text evidence="1">Binds to the N-terminal domain of the chaperone ClpA.</text>
</comment>
<gene>
    <name evidence="1" type="primary">clpS</name>
    <name evidence="3" type="ORF">CQA63_03935</name>
</gene>
<evidence type="ECO:0000313" key="4">
    <source>
        <dbReference type="Proteomes" id="UP000256599"/>
    </source>
</evidence>
<dbReference type="AlphaFoldDB" id="A0A3D8I4P7"/>
<dbReference type="Pfam" id="PF02617">
    <property type="entry name" value="ClpS"/>
    <property type="match status" value="1"/>
</dbReference>
<dbReference type="HAMAP" id="MF_00302">
    <property type="entry name" value="ClpS"/>
    <property type="match status" value="1"/>
</dbReference>
<protein>
    <recommendedName>
        <fullName evidence="1">ATP-dependent Clp protease adapter protein ClpS</fullName>
    </recommendedName>
</protein>
<dbReference type="GO" id="GO:0008233">
    <property type="term" value="F:peptidase activity"/>
    <property type="evidence" value="ECO:0007669"/>
    <property type="project" value="UniProtKB-KW"/>
</dbReference>
<keyword evidence="3" id="KW-0645">Protease</keyword>
<organism evidence="3 4">
    <name type="scientific">Helicobacter marmotae</name>
    <dbReference type="NCBI Taxonomy" id="152490"/>
    <lineage>
        <taxon>Bacteria</taxon>
        <taxon>Pseudomonadati</taxon>
        <taxon>Campylobacterota</taxon>
        <taxon>Epsilonproteobacteria</taxon>
        <taxon>Campylobacterales</taxon>
        <taxon>Helicobacteraceae</taxon>
        <taxon>Helicobacter</taxon>
    </lineage>
</organism>
<evidence type="ECO:0000259" key="2">
    <source>
        <dbReference type="Pfam" id="PF02617"/>
    </source>
</evidence>
<accession>A0A3D8I4P7</accession>
<evidence type="ECO:0000256" key="1">
    <source>
        <dbReference type="HAMAP-Rule" id="MF_00302"/>
    </source>
</evidence>
<dbReference type="Proteomes" id="UP000256599">
    <property type="component" value="Unassembled WGS sequence"/>
</dbReference>
<sequence length="102" mass="11854">MAHTAFETHTDTFIDIEEPKLYRVCLLNDSYTSMDFVTMILMEVFDKAADEAEMLTLKIHKEGKAYVGIYTYDIAELKSQIVTQRAKEHQYPLRVITEEMPS</sequence>
<comment type="function">
    <text evidence="1">Involved in the modulation of the specificity of the ClpAP-mediated ATP-dependent protein degradation.</text>
</comment>
<dbReference type="SUPFAM" id="SSF54736">
    <property type="entry name" value="ClpS-like"/>
    <property type="match status" value="1"/>
</dbReference>
<keyword evidence="4" id="KW-1185">Reference proteome</keyword>
<comment type="similarity">
    <text evidence="1">Belongs to the ClpS family.</text>
</comment>
<reference evidence="3 4" key="1">
    <citation type="submission" date="2018-04" db="EMBL/GenBank/DDBJ databases">
        <title>Novel Campyloabacter and Helicobacter Species and Strains.</title>
        <authorList>
            <person name="Mannion A.J."/>
            <person name="Shen Z."/>
            <person name="Fox J.G."/>
        </authorList>
    </citation>
    <scope>NUCLEOTIDE SEQUENCE [LARGE SCALE GENOMIC DNA]</scope>
    <source>
        <strain evidence="3 4">MIT 98-6070</strain>
    </source>
</reference>
<dbReference type="GO" id="GO:0030163">
    <property type="term" value="P:protein catabolic process"/>
    <property type="evidence" value="ECO:0007669"/>
    <property type="project" value="InterPro"/>
</dbReference>
<dbReference type="GO" id="GO:0006508">
    <property type="term" value="P:proteolysis"/>
    <property type="evidence" value="ECO:0007669"/>
    <property type="project" value="UniProtKB-UniRule"/>
</dbReference>
<dbReference type="EMBL" id="NXLR01000005">
    <property type="protein sequence ID" value="RDU60109.1"/>
    <property type="molecule type" value="Genomic_DNA"/>
</dbReference>
<dbReference type="RefSeq" id="WP_104699906.1">
    <property type="nucleotide sequence ID" value="NZ_FZPP01000016.1"/>
</dbReference>
<dbReference type="InterPro" id="IPR022935">
    <property type="entry name" value="ClpS"/>
</dbReference>
<evidence type="ECO:0000313" key="3">
    <source>
        <dbReference type="EMBL" id="RDU60109.1"/>
    </source>
</evidence>
<dbReference type="Gene3D" id="3.30.1390.10">
    <property type="match status" value="1"/>
</dbReference>
<dbReference type="InterPro" id="IPR003769">
    <property type="entry name" value="ClpS_core"/>
</dbReference>
<dbReference type="OrthoDB" id="9796121at2"/>
<comment type="caution">
    <text evidence="3">The sequence shown here is derived from an EMBL/GenBank/DDBJ whole genome shotgun (WGS) entry which is preliminary data.</text>
</comment>
<dbReference type="InterPro" id="IPR014719">
    <property type="entry name" value="Ribosomal_bL12_C/ClpS-like"/>
</dbReference>
<proteinExistence type="inferred from homology"/>